<dbReference type="InterPro" id="IPR001611">
    <property type="entry name" value="Leu-rich_rpt"/>
</dbReference>
<feature type="compositionally biased region" description="Low complexity" evidence="3">
    <location>
        <begin position="231"/>
        <end position="241"/>
    </location>
</feature>
<proteinExistence type="predicted"/>
<evidence type="ECO:0000313" key="5">
    <source>
        <dbReference type="Proteomes" id="UP001141327"/>
    </source>
</evidence>
<feature type="compositionally biased region" description="Pro residues" evidence="3">
    <location>
        <begin position="621"/>
        <end position="649"/>
    </location>
</feature>
<feature type="compositionally biased region" description="Low complexity" evidence="3">
    <location>
        <begin position="886"/>
        <end position="900"/>
    </location>
</feature>
<feature type="compositionally biased region" description="Low complexity" evidence="3">
    <location>
        <begin position="789"/>
        <end position="803"/>
    </location>
</feature>
<feature type="compositionally biased region" description="Low complexity" evidence="3">
    <location>
        <begin position="516"/>
        <end position="536"/>
    </location>
</feature>
<gene>
    <name evidence="4" type="ORF">PAPYR_2050</name>
</gene>
<comment type="caution">
    <text evidence="4">The sequence shown here is derived from an EMBL/GenBank/DDBJ whole genome shotgun (WGS) entry which is preliminary data.</text>
</comment>
<evidence type="ECO:0000256" key="2">
    <source>
        <dbReference type="ARBA" id="ARBA00022737"/>
    </source>
</evidence>
<feature type="compositionally biased region" description="Pro residues" evidence="3">
    <location>
        <begin position="221"/>
        <end position="230"/>
    </location>
</feature>
<feature type="compositionally biased region" description="Acidic residues" evidence="3">
    <location>
        <begin position="462"/>
        <end position="471"/>
    </location>
</feature>
<feature type="compositionally biased region" description="Pro residues" evidence="3">
    <location>
        <begin position="395"/>
        <end position="406"/>
    </location>
</feature>
<name>A0ABQ8UQQ2_9EUKA</name>
<protein>
    <submittedName>
        <fullName evidence="4">Uncharacterized protein</fullName>
    </submittedName>
</protein>
<feature type="region of interest" description="Disordered" evidence="3">
    <location>
        <begin position="318"/>
        <end position="816"/>
    </location>
</feature>
<dbReference type="SUPFAM" id="SSF52075">
    <property type="entry name" value="Outer arm dynein light chain 1"/>
    <property type="match status" value="1"/>
</dbReference>
<feature type="region of interest" description="Disordered" evidence="3">
    <location>
        <begin position="194"/>
        <end position="241"/>
    </location>
</feature>
<feature type="compositionally biased region" description="Pro residues" evidence="3">
    <location>
        <begin position="595"/>
        <end position="608"/>
    </location>
</feature>
<dbReference type="Proteomes" id="UP001141327">
    <property type="component" value="Unassembled WGS sequence"/>
</dbReference>
<accession>A0ABQ8UQQ2</accession>
<sequence>MSLSLSLSNKGHGSILRAPIFRGIDIIQLAELSLTDNHLRSIDLHFVFANLTVLYLDRNELDEWSPALCGIFPCLESLSLASNRLKSVRFFSGLRRIRHLILSHNRITTLEGLLPNTSTNRAGAAPFQNLEVLLVDGNKIPTFGALGTITSLPALRKIDYRGNSIPMRESVRFVLQACPSLVVVNGVPLARSRPTHALRLGPPPPEPGRPPDTALLRPSALPHPLPPPAVSSPASHTPVGAAAAAPYRPAAYFSSPPSPPTTMTSLTSFADTTGLPLLLADEEVALPEPRILVGLDDLAPAGATGGWGAAGGPQWVLASPKPAAVSPARPAPAPAPLGARHHPQAPPAHARPISAPATTGAKGRPALQAPPRDEEAWPPPPPPAAAPWDVALSSSPPPPPAGSSPPPEREHRLRRFLRQEEGLAPPLATPVAVRPEPLLRNAAAIRSPEQRPGQGQGQGQGPEDDGGEDAEQDSRATSPTTLSTRTATPLPSPSPPPPSVTVTASPPPGSSPPKRPSAAPRSFVPPISSPLSLSCPADRTPPPSPSDLTAARAAALPEPEDPFALPAAGPLIGRSPRRAHSRSLSSPPACRSPPGEQPGPSCSPPPTGGPARRSPRSGSPSSPPPPPPAARSPAEPSPNRCPPLAPPLPVAATRGRSPSAPGSLPFRPGPARPSDWAADGSTTPAAEEPPLSPPVRVHSPPGPPESPPPLLGHPTPPEGGPGPGAAPSPSSAAPSSSLSLSQSLTPSPPSARALHAAVPTSPLLPPMPLPPPAASSPGPQEPSPPRPQPAQAAPAVAAALFPAATPPAPAPLPAAPRLAARPPAYAHLPLELPPPGTLSTEELEAAIARELQALSLLAEEVDAQDYSTSRLSPLMGVASLPPLSSAPQAARTARAVEAAPPTSPQLPPISAATSTPPRPPQGVMMAGPGGLLPPVRTSPMGGVSSPPPHSTRSPILAPTVSIPPSTPPVDPMPQPRDVLAAEPGAGAEAQGVRHQAGLIPAVAPPPGGSLVTGVQALDALSLSPTNLRALLPLLLARLSPGPTTRPNGPVADALGDVTPTVAARQLFPHTSTSTPRLPSDGQPPTPEEDEEEIVV</sequence>
<evidence type="ECO:0000313" key="4">
    <source>
        <dbReference type="EMBL" id="KAJ4461474.1"/>
    </source>
</evidence>
<organism evidence="4 5">
    <name type="scientific">Paratrimastix pyriformis</name>
    <dbReference type="NCBI Taxonomy" id="342808"/>
    <lineage>
        <taxon>Eukaryota</taxon>
        <taxon>Metamonada</taxon>
        <taxon>Preaxostyla</taxon>
        <taxon>Paratrimastigidae</taxon>
        <taxon>Paratrimastix</taxon>
    </lineage>
</organism>
<dbReference type="PROSITE" id="PS51450">
    <property type="entry name" value="LRR"/>
    <property type="match status" value="1"/>
</dbReference>
<evidence type="ECO:0000256" key="3">
    <source>
        <dbReference type="SAM" id="MobiDB-lite"/>
    </source>
</evidence>
<feature type="compositionally biased region" description="Pro residues" evidence="3">
    <location>
        <begin position="700"/>
        <end position="726"/>
    </location>
</feature>
<dbReference type="PANTHER" id="PTHR15454">
    <property type="entry name" value="NISCHARIN RELATED"/>
    <property type="match status" value="1"/>
</dbReference>
<feature type="compositionally biased region" description="Acidic residues" evidence="3">
    <location>
        <begin position="1086"/>
        <end position="1095"/>
    </location>
</feature>
<dbReference type="Gene3D" id="3.80.10.10">
    <property type="entry name" value="Ribonuclease Inhibitor"/>
    <property type="match status" value="2"/>
</dbReference>
<dbReference type="InterPro" id="IPR032675">
    <property type="entry name" value="LRR_dom_sf"/>
</dbReference>
<keyword evidence="2" id="KW-0677">Repeat</keyword>
<dbReference type="EMBL" id="JAPMOS010000007">
    <property type="protein sequence ID" value="KAJ4461474.1"/>
    <property type="molecule type" value="Genomic_DNA"/>
</dbReference>
<feature type="region of interest" description="Disordered" evidence="3">
    <location>
        <begin position="1066"/>
        <end position="1095"/>
    </location>
</feature>
<dbReference type="InterPro" id="IPR003591">
    <property type="entry name" value="Leu-rich_rpt_typical-subtyp"/>
</dbReference>
<dbReference type="Pfam" id="PF13855">
    <property type="entry name" value="LRR_8"/>
    <property type="match status" value="1"/>
</dbReference>
<dbReference type="SMART" id="SM00369">
    <property type="entry name" value="LRR_TYP"/>
    <property type="match status" value="3"/>
</dbReference>
<feature type="compositionally biased region" description="Pro residues" evidence="3">
    <location>
        <begin position="762"/>
        <end position="788"/>
    </location>
</feature>
<reference evidence="4" key="1">
    <citation type="journal article" date="2022" name="bioRxiv">
        <title>Genomics of Preaxostyla Flagellates Illuminates Evolutionary Transitions and the Path Towards Mitochondrial Loss.</title>
        <authorList>
            <person name="Novak L.V.F."/>
            <person name="Treitli S.C."/>
            <person name="Pyrih J."/>
            <person name="Halakuc P."/>
            <person name="Pipaliya S.V."/>
            <person name="Vacek V."/>
            <person name="Brzon O."/>
            <person name="Soukal P."/>
            <person name="Eme L."/>
            <person name="Dacks J.B."/>
            <person name="Karnkowska A."/>
            <person name="Elias M."/>
            <person name="Hampl V."/>
        </authorList>
    </citation>
    <scope>NUCLEOTIDE SEQUENCE</scope>
    <source>
        <strain evidence="4">RCP-MX</strain>
    </source>
</reference>
<keyword evidence="5" id="KW-1185">Reference proteome</keyword>
<feature type="compositionally biased region" description="Basic and acidic residues" evidence="3">
    <location>
        <begin position="407"/>
        <end position="421"/>
    </location>
</feature>
<feature type="compositionally biased region" description="Pro residues" evidence="3">
    <location>
        <begin position="201"/>
        <end position="210"/>
    </location>
</feature>
<feature type="compositionally biased region" description="Low complexity" evidence="3">
    <location>
        <begin position="727"/>
        <end position="745"/>
    </location>
</feature>
<feature type="compositionally biased region" description="Pro residues" evidence="3">
    <location>
        <begin position="490"/>
        <end position="515"/>
    </location>
</feature>
<feature type="compositionally biased region" description="Pro residues" evidence="3">
    <location>
        <begin position="804"/>
        <end position="814"/>
    </location>
</feature>
<evidence type="ECO:0000256" key="1">
    <source>
        <dbReference type="ARBA" id="ARBA00022614"/>
    </source>
</evidence>
<keyword evidence="1" id="KW-0433">Leucine-rich repeat</keyword>
<feature type="compositionally biased region" description="Low complexity" evidence="3">
    <location>
        <begin position="609"/>
        <end position="620"/>
    </location>
</feature>
<feature type="region of interest" description="Disordered" evidence="3">
    <location>
        <begin position="884"/>
        <end position="952"/>
    </location>
</feature>
<feature type="compositionally biased region" description="Low complexity" evidence="3">
    <location>
        <begin position="318"/>
        <end position="328"/>
    </location>
</feature>
<feature type="compositionally biased region" description="Low complexity" evidence="3">
    <location>
        <begin position="475"/>
        <end position="489"/>
    </location>
</feature>